<sequence length="80" mass="9368">MRFGVNQSRLSADTCKSHILLQRYGFYLMDTNLRIGTNFTNESEFSRIVIDTNFTNKGEFSRITKRNLAYGYNDKWKCLG</sequence>
<dbReference type="HOGENOM" id="CLU_2585846_0_0_10"/>
<keyword evidence="2" id="KW-1185">Reference proteome</keyword>
<evidence type="ECO:0000313" key="1">
    <source>
        <dbReference type="EMBL" id="EHQ28361.1"/>
    </source>
</evidence>
<gene>
    <name evidence="1" type="ORF">Mucpa_4271</name>
</gene>
<protein>
    <submittedName>
        <fullName evidence="1">Uncharacterized protein</fullName>
    </submittedName>
</protein>
<reference evidence="1" key="1">
    <citation type="submission" date="2011-09" db="EMBL/GenBank/DDBJ databases">
        <title>The permanent draft genome of Mucilaginibacter paludis DSM 18603.</title>
        <authorList>
            <consortium name="US DOE Joint Genome Institute (JGI-PGF)"/>
            <person name="Lucas S."/>
            <person name="Han J."/>
            <person name="Lapidus A."/>
            <person name="Bruce D."/>
            <person name="Goodwin L."/>
            <person name="Pitluck S."/>
            <person name="Peters L."/>
            <person name="Kyrpides N."/>
            <person name="Mavromatis K."/>
            <person name="Ivanova N."/>
            <person name="Mikhailova N."/>
            <person name="Held B."/>
            <person name="Detter J.C."/>
            <person name="Tapia R."/>
            <person name="Han C."/>
            <person name="Land M."/>
            <person name="Hauser L."/>
            <person name="Markowitz V."/>
            <person name="Cheng J.-F."/>
            <person name="Hugenholtz P."/>
            <person name="Woyke T."/>
            <person name="Wu D."/>
            <person name="Tindall B."/>
            <person name="Brambilla E."/>
            <person name="Klenk H.-P."/>
            <person name="Eisen J.A."/>
        </authorList>
    </citation>
    <scope>NUCLEOTIDE SEQUENCE [LARGE SCALE GENOMIC DNA]</scope>
    <source>
        <strain evidence="1">DSM 18603</strain>
    </source>
</reference>
<organism evidence="1 2">
    <name type="scientific">Mucilaginibacter paludis DSM 18603</name>
    <dbReference type="NCBI Taxonomy" id="714943"/>
    <lineage>
        <taxon>Bacteria</taxon>
        <taxon>Pseudomonadati</taxon>
        <taxon>Bacteroidota</taxon>
        <taxon>Sphingobacteriia</taxon>
        <taxon>Sphingobacteriales</taxon>
        <taxon>Sphingobacteriaceae</taxon>
        <taxon>Mucilaginibacter</taxon>
    </lineage>
</organism>
<dbReference type="Proteomes" id="UP000002774">
    <property type="component" value="Chromosome"/>
</dbReference>
<dbReference type="EMBL" id="CM001403">
    <property type="protein sequence ID" value="EHQ28361.1"/>
    <property type="molecule type" value="Genomic_DNA"/>
</dbReference>
<name>H1Y6V4_9SPHI</name>
<dbReference type="AlphaFoldDB" id="H1Y6V4"/>
<evidence type="ECO:0000313" key="2">
    <source>
        <dbReference type="Proteomes" id="UP000002774"/>
    </source>
</evidence>
<accession>H1Y6V4</accession>
<proteinExistence type="predicted"/>